<dbReference type="CDD" id="cd00609">
    <property type="entry name" value="AAT_like"/>
    <property type="match status" value="1"/>
</dbReference>
<dbReference type="InterPro" id="IPR004839">
    <property type="entry name" value="Aminotransferase_I/II_large"/>
</dbReference>
<keyword evidence="2" id="KW-0663">Pyridoxal phosphate</keyword>
<evidence type="ECO:0000313" key="8">
    <source>
        <dbReference type="Proteomes" id="UP000192815"/>
    </source>
</evidence>
<evidence type="ECO:0000313" key="7">
    <source>
        <dbReference type="EMBL" id="ORC59195.1"/>
    </source>
</evidence>
<dbReference type="PROSITE" id="PS50949">
    <property type="entry name" value="HTH_GNTR"/>
    <property type="match status" value="1"/>
</dbReference>
<evidence type="ECO:0000256" key="3">
    <source>
        <dbReference type="ARBA" id="ARBA00023015"/>
    </source>
</evidence>
<dbReference type="InterPro" id="IPR036390">
    <property type="entry name" value="WH_DNA-bd_sf"/>
</dbReference>
<accession>A0A1X0N734</accession>
<dbReference type="EMBL" id="MUIO01000039">
    <property type="protein sequence ID" value="ORC59195.1"/>
    <property type="molecule type" value="Genomic_DNA"/>
</dbReference>
<dbReference type="PANTHER" id="PTHR46577:SF1">
    <property type="entry name" value="HTH-TYPE TRANSCRIPTIONAL REGULATORY PROTEIN GABR"/>
    <property type="match status" value="1"/>
</dbReference>
<organism evidence="7 8">
    <name type="scientific">Pseudomonas floridensis</name>
    <dbReference type="NCBI Taxonomy" id="1958950"/>
    <lineage>
        <taxon>Bacteria</taxon>
        <taxon>Pseudomonadati</taxon>
        <taxon>Pseudomonadota</taxon>
        <taxon>Gammaproteobacteria</taxon>
        <taxon>Pseudomonadales</taxon>
        <taxon>Pseudomonadaceae</taxon>
        <taxon>Pseudomonas</taxon>
    </lineage>
</organism>
<dbReference type="PANTHER" id="PTHR46577">
    <property type="entry name" value="HTH-TYPE TRANSCRIPTIONAL REGULATORY PROTEIN GABR"/>
    <property type="match status" value="1"/>
</dbReference>
<keyword evidence="5" id="KW-0804">Transcription</keyword>
<sequence>MKCKTDFAYQAVYRYLMRLVNEAQAASPRRLPSLRHLAQRLQVSISTVQSAYSLLEKEGRVCSVPKSGYYSMPDTHCDDDIAGGDDSQLLEVFCRSRLRPGMCWLGSDEPAVLPGQESAVLAMERVLARLYPLPGNGGFQPLGDPELRAALSARYTRDAEHGWFADDVCIGPDLAAMLDSVIETLCLRAKTVLVESPCPWSLLQRFQAFDIRIVEVPLDETGGIDMQLLDRALTGQRVSLALLSSALNPIRGSARPLSNTRLVAERLNRQGIWVLENDSHGDLLFDCAPVRLRDLVDPERLITMGSFAPVLGPNAPYGYLLCKAARSQWQHHFLLRAFELSPLRQKAIARLYASGRLSAHLTHTVTGLVERMQQVSEALDRHLGQTLRYERAAGGSGIWAESVNPVNMRRVFDLLRRKRIVISPGELFSTQGWHRQFLRISCTLDRGLDIDRMLIALRETLEEVTG</sequence>
<gene>
    <name evidence="7" type="ORF">BZK31_11755</name>
</gene>
<dbReference type="AlphaFoldDB" id="A0A1X0N734"/>
<evidence type="ECO:0000256" key="4">
    <source>
        <dbReference type="ARBA" id="ARBA00023125"/>
    </source>
</evidence>
<name>A0A1X0N734_9PSED</name>
<comment type="similarity">
    <text evidence="1">In the C-terminal section; belongs to the class-I pyridoxal-phosphate-dependent aminotransferase family.</text>
</comment>
<dbReference type="GO" id="GO:0030170">
    <property type="term" value="F:pyridoxal phosphate binding"/>
    <property type="evidence" value="ECO:0007669"/>
    <property type="project" value="InterPro"/>
</dbReference>
<dbReference type="GO" id="GO:0003677">
    <property type="term" value="F:DNA binding"/>
    <property type="evidence" value="ECO:0007669"/>
    <property type="project" value="UniProtKB-KW"/>
</dbReference>
<dbReference type="InterPro" id="IPR015422">
    <property type="entry name" value="PyrdxlP-dep_Trfase_small"/>
</dbReference>
<evidence type="ECO:0000256" key="1">
    <source>
        <dbReference type="ARBA" id="ARBA00005384"/>
    </source>
</evidence>
<dbReference type="SUPFAM" id="SSF53383">
    <property type="entry name" value="PLP-dependent transferases"/>
    <property type="match status" value="1"/>
</dbReference>
<evidence type="ECO:0000256" key="5">
    <source>
        <dbReference type="ARBA" id="ARBA00023163"/>
    </source>
</evidence>
<comment type="caution">
    <text evidence="7">The sequence shown here is derived from an EMBL/GenBank/DDBJ whole genome shotgun (WGS) entry which is preliminary data.</text>
</comment>
<proteinExistence type="inferred from homology"/>
<dbReference type="Proteomes" id="UP000192815">
    <property type="component" value="Unassembled WGS sequence"/>
</dbReference>
<dbReference type="SUPFAM" id="SSF46785">
    <property type="entry name" value="Winged helix' DNA-binding domain"/>
    <property type="match status" value="1"/>
</dbReference>
<dbReference type="OrthoDB" id="7016788at2"/>
<dbReference type="Gene3D" id="3.40.640.10">
    <property type="entry name" value="Type I PLP-dependent aspartate aminotransferase-like (Major domain)"/>
    <property type="match status" value="1"/>
</dbReference>
<dbReference type="STRING" id="1958950.BZK31_11755"/>
<protein>
    <submittedName>
        <fullName evidence="7">GntR family transcriptional regulator</fullName>
    </submittedName>
</protein>
<feature type="domain" description="HTH gntR-type" evidence="6">
    <location>
        <begin position="6"/>
        <end position="74"/>
    </location>
</feature>
<dbReference type="Pfam" id="PF00392">
    <property type="entry name" value="GntR"/>
    <property type="match status" value="1"/>
</dbReference>
<dbReference type="Gene3D" id="1.10.10.10">
    <property type="entry name" value="Winged helix-like DNA-binding domain superfamily/Winged helix DNA-binding domain"/>
    <property type="match status" value="1"/>
</dbReference>
<dbReference type="InterPro" id="IPR000524">
    <property type="entry name" value="Tscrpt_reg_HTH_GntR"/>
</dbReference>
<reference evidence="8" key="1">
    <citation type="submission" date="2017-02" db="EMBL/GenBank/DDBJ databases">
        <title>Pseudomonas floridae sp. nov., a novel pathogenic bacterial species isolated from tomato.</title>
        <authorList>
            <person name="Timilsina S."/>
            <person name="Vallad G.E."/>
            <person name="Jones J.B."/>
        </authorList>
    </citation>
    <scope>NUCLEOTIDE SEQUENCE [LARGE SCALE GENOMIC DNA]</scope>
    <source>
        <strain evidence="8">GEV388</strain>
    </source>
</reference>
<keyword evidence="3" id="KW-0805">Transcription regulation</keyword>
<dbReference type="GO" id="GO:0003700">
    <property type="term" value="F:DNA-binding transcription factor activity"/>
    <property type="evidence" value="ECO:0007669"/>
    <property type="project" value="InterPro"/>
</dbReference>
<dbReference type="InterPro" id="IPR015424">
    <property type="entry name" value="PyrdxlP-dep_Trfase"/>
</dbReference>
<keyword evidence="8" id="KW-1185">Reference proteome</keyword>
<dbReference type="CDD" id="cd07377">
    <property type="entry name" value="WHTH_GntR"/>
    <property type="match status" value="1"/>
</dbReference>
<evidence type="ECO:0000259" key="6">
    <source>
        <dbReference type="PROSITE" id="PS50949"/>
    </source>
</evidence>
<keyword evidence="4" id="KW-0238">DNA-binding</keyword>
<dbReference type="InterPro" id="IPR051446">
    <property type="entry name" value="HTH_trans_reg/aminotransferase"/>
</dbReference>
<dbReference type="RefSeq" id="WP_083182817.1">
    <property type="nucleotide sequence ID" value="NZ_CBCRZR010000004.1"/>
</dbReference>
<evidence type="ECO:0000256" key="2">
    <source>
        <dbReference type="ARBA" id="ARBA00022898"/>
    </source>
</evidence>
<dbReference type="Pfam" id="PF00155">
    <property type="entry name" value="Aminotran_1_2"/>
    <property type="match status" value="1"/>
</dbReference>
<dbReference type="SMART" id="SM00345">
    <property type="entry name" value="HTH_GNTR"/>
    <property type="match status" value="1"/>
</dbReference>
<dbReference type="InterPro" id="IPR036388">
    <property type="entry name" value="WH-like_DNA-bd_sf"/>
</dbReference>
<dbReference type="InterPro" id="IPR015421">
    <property type="entry name" value="PyrdxlP-dep_Trfase_major"/>
</dbReference>
<dbReference type="Gene3D" id="3.90.1150.10">
    <property type="entry name" value="Aspartate Aminotransferase, domain 1"/>
    <property type="match status" value="1"/>
</dbReference>